<comment type="subcellular location">
    <subcellularLocation>
        <location evidence="1">Cell membrane</location>
        <topology evidence="1">Multi-pass membrane protein</topology>
    </subcellularLocation>
</comment>
<evidence type="ECO:0000313" key="12">
    <source>
        <dbReference type="Proteomes" id="UP000275356"/>
    </source>
</evidence>
<feature type="transmembrane region" description="Helical" evidence="9">
    <location>
        <begin position="254"/>
        <end position="276"/>
    </location>
</feature>
<dbReference type="EMBL" id="RKHQ01000001">
    <property type="protein sequence ID" value="ROR97575.1"/>
    <property type="molecule type" value="Genomic_DNA"/>
</dbReference>
<feature type="transmembrane region" description="Helical" evidence="9">
    <location>
        <begin position="225"/>
        <end position="242"/>
    </location>
</feature>
<sequence length="523" mass="53667">MEHDGLVVRTGPRVTSSNPLESISRMTRMPQPRSSDGADDPVDVLGVPEALDVPTIDSVMGEVGALAVGDAGEDPTHAVPAMAPVSPGTTTPATPAAPSEPEVVHPDGFAPGEWRGDRPGVVPPRPQAWLVALLGAMSAIFAVTVDMYLPSLPTVAREMRVSDATSQLTISFMMAGAAIGQLVVGPLSDRIGRRRPVLIGAALHVVACALVLLGSGIGVFLGLRLLQGVAAAALGVCAQALIRDRYSGPVAAATLSRLMLVIGVAPLFAPSVGGFIAHHWGWRAVFAVLAGCGLFVLALCWRMLPESHPRQRRQTGGIGTALRSYRVLFGDPRFLALAVLPGLVSSALIAYVSGSPFVLQEQFGLSVGQFSLFFAVGGMLLVGMAQVNAALVHRYAPVRIIRLALPIQLSFAVALLVVAVTGIGGVIGFLVVLAATLSFQNFVPPNATALALGRHGDRAGAAAAVCGSLGALLPAAISPLVGVFGGTAIAMAAVMAGALTLALLVVAFGTPAYRSGGWTTGRD</sequence>
<feature type="transmembrane region" description="Helical" evidence="9">
    <location>
        <begin position="459"/>
        <end position="481"/>
    </location>
</feature>
<feature type="transmembrane region" description="Helical" evidence="9">
    <location>
        <begin position="334"/>
        <end position="352"/>
    </location>
</feature>
<dbReference type="InterPro" id="IPR004812">
    <property type="entry name" value="Efflux_drug-R_Bcr/CmlA"/>
</dbReference>
<dbReference type="AlphaFoldDB" id="A0A3N2DCQ7"/>
<dbReference type="InterPro" id="IPR036259">
    <property type="entry name" value="MFS_trans_sf"/>
</dbReference>
<reference evidence="11 12" key="1">
    <citation type="submission" date="2018-11" db="EMBL/GenBank/DDBJ databases">
        <title>Sequencing the genomes of 1000 actinobacteria strains.</title>
        <authorList>
            <person name="Klenk H.-P."/>
        </authorList>
    </citation>
    <scope>NUCLEOTIDE SEQUENCE [LARGE SCALE GENOMIC DNA]</scope>
    <source>
        <strain evidence="11 12">DSM 13521</strain>
    </source>
</reference>
<dbReference type="GO" id="GO:0042910">
    <property type="term" value="F:xenobiotic transmembrane transporter activity"/>
    <property type="evidence" value="ECO:0007669"/>
    <property type="project" value="InterPro"/>
</dbReference>
<dbReference type="InterPro" id="IPR011701">
    <property type="entry name" value="MFS"/>
</dbReference>
<evidence type="ECO:0000256" key="2">
    <source>
        <dbReference type="ARBA" id="ARBA00006236"/>
    </source>
</evidence>
<dbReference type="GO" id="GO:0005886">
    <property type="term" value="C:plasma membrane"/>
    <property type="evidence" value="ECO:0007669"/>
    <property type="project" value="UniProtKB-SubCell"/>
</dbReference>
<feature type="domain" description="Major facilitator superfamily (MFS) profile" evidence="10">
    <location>
        <begin position="128"/>
        <end position="514"/>
    </location>
</feature>
<dbReference type="GO" id="GO:1990961">
    <property type="term" value="P:xenobiotic detoxification by transmembrane export across the plasma membrane"/>
    <property type="evidence" value="ECO:0007669"/>
    <property type="project" value="InterPro"/>
</dbReference>
<evidence type="ECO:0000256" key="7">
    <source>
        <dbReference type="ARBA" id="ARBA00023136"/>
    </source>
</evidence>
<dbReference type="Gene3D" id="1.20.1720.10">
    <property type="entry name" value="Multidrug resistance protein D"/>
    <property type="match status" value="1"/>
</dbReference>
<dbReference type="PANTHER" id="PTHR23502:SF132">
    <property type="entry name" value="POLYAMINE TRANSPORTER 2-RELATED"/>
    <property type="match status" value="1"/>
</dbReference>
<dbReference type="NCBIfam" id="TIGR00710">
    <property type="entry name" value="efflux_Bcr_CflA"/>
    <property type="match status" value="1"/>
</dbReference>
<keyword evidence="5 9" id="KW-0812">Transmembrane</keyword>
<feature type="region of interest" description="Disordered" evidence="8">
    <location>
        <begin position="1"/>
        <end position="41"/>
    </location>
</feature>
<keyword evidence="7 9" id="KW-0472">Membrane</keyword>
<comment type="caution">
    <text evidence="11">The sequence shown here is derived from an EMBL/GenBank/DDBJ whole genome shotgun (WGS) entry which is preliminary data.</text>
</comment>
<evidence type="ECO:0000256" key="9">
    <source>
        <dbReference type="SAM" id="Phobius"/>
    </source>
</evidence>
<proteinExistence type="inferred from homology"/>
<evidence type="ECO:0000256" key="1">
    <source>
        <dbReference type="ARBA" id="ARBA00004651"/>
    </source>
</evidence>
<dbReference type="CDD" id="cd17320">
    <property type="entry name" value="MFS_MdfA_MDR_like"/>
    <property type="match status" value="1"/>
</dbReference>
<dbReference type="Proteomes" id="UP000275356">
    <property type="component" value="Unassembled WGS sequence"/>
</dbReference>
<protein>
    <submittedName>
        <fullName evidence="11">DHA1 family bicyclomycin/chloramphenicol resistance-like MFS transporter</fullName>
    </submittedName>
</protein>
<dbReference type="PANTHER" id="PTHR23502">
    <property type="entry name" value="MAJOR FACILITATOR SUPERFAMILY"/>
    <property type="match status" value="1"/>
</dbReference>
<organism evidence="11 12">
    <name type="scientific">Salana multivorans</name>
    <dbReference type="NCBI Taxonomy" id="120377"/>
    <lineage>
        <taxon>Bacteria</taxon>
        <taxon>Bacillati</taxon>
        <taxon>Actinomycetota</taxon>
        <taxon>Actinomycetes</taxon>
        <taxon>Micrococcales</taxon>
        <taxon>Beutenbergiaceae</taxon>
        <taxon>Salana</taxon>
    </lineage>
</organism>
<dbReference type="Pfam" id="PF07690">
    <property type="entry name" value="MFS_1"/>
    <property type="match status" value="1"/>
</dbReference>
<feature type="transmembrane region" description="Helical" evidence="9">
    <location>
        <begin position="372"/>
        <end position="392"/>
    </location>
</feature>
<dbReference type="PROSITE" id="PS00216">
    <property type="entry name" value="SUGAR_TRANSPORT_1"/>
    <property type="match status" value="1"/>
</dbReference>
<evidence type="ECO:0000313" key="11">
    <source>
        <dbReference type="EMBL" id="ROR97575.1"/>
    </source>
</evidence>
<keyword evidence="12" id="KW-1185">Reference proteome</keyword>
<feature type="compositionally biased region" description="Polar residues" evidence="8">
    <location>
        <begin position="13"/>
        <end position="25"/>
    </location>
</feature>
<comment type="similarity">
    <text evidence="2">Belongs to the major facilitator superfamily. Bcr/CmlA family.</text>
</comment>
<keyword evidence="3" id="KW-0813">Transport</keyword>
<keyword evidence="6 9" id="KW-1133">Transmembrane helix</keyword>
<feature type="transmembrane region" description="Helical" evidence="9">
    <location>
        <begin position="197"/>
        <end position="219"/>
    </location>
</feature>
<evidence type="ECO:0000256" key="5">
    <source>
        <dbReference type="ARBA" id="ARBA00022692"/>
    </source>
</evidence>
<evidence type="ECO:0000256" key="4">
    <source>
        <dbReference type="ARBA" id="ARBA00022475"/>
    </source>
</evidence>
<dbReference type="InterPro" id="IPR005829">
    <property type="entry name" value="Sugar_transporter_CS"/>
</dbReference>
<evidence type="ECO:0000256" key="8">
    <source>
        <dbReference type="SAM" id="MobiDB-lite"/>
    </source>
</evidence>
<dbReference type="InterPro" id="IPR020846">
    <property type="entry name" value="MFS_dom"/>
</dbReference>
<dbReference type="SUPFAM" id="SSF103473">
    <property type="entry name" value="MFS general substrate transporter"/>
    <property type="match status" value="1"/>
</dbReference>
<name>A0A3N2DCQ7_9MICO</name>
<feature type="transmembrane region" description="Helical" evidence="9">
    <location>
        <begin position="128"/>
        <end position="148"/>
    </location>
</feature>
<feature type="transmembrane region" description="Helical" evidence="9">
    <location>
        <begin position="413"/>
        <end position="439"/>
    </location>
</feature>
<feature type="transmembrane region" description="Helical" evidence="9">
    <location>
        <begin position="282"/>
        <end position="304"/>
    </location>
</feature>
<feature type="transmembrane region" description="Helical" evidence="9">
    <location>
        <begin position="488"/>
        <end position="508"/>
    </location>
</feature>
<keyword evidence="4" id="KW-1003">Cell membrane</keyword>
<gene>
    <name evidence="11" type="ORF">EDD28_2175</name>
</gene>
<accession>A0A3N2DCQ7</accession>
<evidence type="ECO:0000256" key="3">
    <source>
        <dbReference type="ARBA" id="ARBA00022448"/>
    </source>
</evidence>
<dbReference type="PROSITE" id="PS50850">
    <property type="entry name" value="MFS"/>
    <property type="match status" value="1"/>
</dbReference>
<evidence type="ECO:0000256" key="6">
    <source>
        <dbReference type="ARBA" id="ARBA00022989"/>
    </source>
</evidence>
<feature type="transmembrane region" description="Helical" evidence="9">
    <location>
        <begin position="168"/>
        <end position="185"/>
    </location>
</feature>
<evidence type="ECO:0000259" key="10">
    <source>
        <dbReference type="PROSITE" id="PS50850"/>
    </source>
</evidence>